<keyword evidence="3" id="KW-0464">Manganese</keyword>
<evidence type="ECO:0000256" key="1">
    <source>
        <dbReference type="ARBA" id="ARBA00010373"/>
    </source>
</evidence>
<dbReference type="SUPFAM" id="SSF53649">
    <property type="entry name" value="Alkaline phosphatase-like"/>
    <property type="match status" value="1"/>
</dbReference>
<gene>
    <name evidence="5" type="ORF">GCM10010361_09050</name>
</gene>
<keyword evidence="6" id="KW-1185">Reference proteome</keyword>
<dbReference type="PANTHER" id="PTHR21110:SF0">
    <property type="entry name" value="PHOSPHOPENTOMUTASE"/>
    <property type="match status" value="1"/>
</dbReference>
<dbReference type="Gene3D" id="3.40.720.10">
    <property type="entry name" value="Alkaline Phosphatase, subunit A"/>
    <property type="match status" value="2"/>
</dbReference>
<feature type="domain" description="Metalloenzyme" evidence="4">
    <location>
        <begin position="305"/>
        <end position="407"/>
    </location>
</feature>
<evidence type="ECO:0000313" key="5">
    <source>
        <dbReference type="EMBL" id="GAA0447320.1"/>
    </source>
</evidence>
<dbReference type="PANTHER" id="PTHR21110">
    <property type="entry name" value="PHOSPHOPENTOMUTASE"/>
    <property type="match status" value="1"/>
</dbReference>
<dbReference type="RefSeq" id="WP_346093164.1">
    <property type="nucleotide sequence ID" value="NZ_BAAABY010000008.1"/>
</dbReference>
<name>A0ABP3JAY0_9ACTN</name>
<evidence type="ECO:0000313" key="6">
    <source>
        <dbReference type="Proteomes" id="UP001500909"/>
    </source>
</evidence>
<comment type="caution">
    <text evidence="5">The sequence shown here is derived from an EMBL/GenBank/DDBJ whole genome shotgun (WGS) entry which is preliminary data.</text>
</comment>
<dbReference type="Proteomes" id="UP001500909">
    <property type="component" value="Unassembled WGS sequence"/>
</dbReference>
<dbReference type="NCBIfam" id="NF009049">
    <property type="entry name" value="PRK12383.1"/>
    <property type="match status" value="1"/>
</dbReference>
<sequence>MSKIVILVVDGFGIGAMPDAGALRPGDAEADTLGHLLDHHRAATGRPLELPSFGALGLGAVHPHPDLAPRPSLPVAAGRAALGYPGADTYAGHQTMMGADFGRVTVARLAEHLQEVVAALRAAGHRTELLDGKPLVVVDGRILVHDNLEADPGINWNASARLADAPFAQVLDVARVVRTVAPVARVIAVGGHADGPLTGFVRHGEAGTVGLDTPASGFYRNGGLEVQHLGAPLDHTRQLPDAAARAGVPVTLVGKAADILACEAAVRRPAVDTGEVLRHTVDAVRAAGQGGGAGRSGGAGQGSVLVVSNVQETDLAGHEQDPDRYAAVLRRVDEGLAALLPLLSAPGDRLIVTGDHGNDPTIGHAFHTREYVPVLIHRPDAGAAERLPDAASLADVGATAAVALGLSPAGLANGAPLLVERPIRGAAAFGSAHAAH</sequence>
<protein>
    <submittedName>
        <fullName evidence="5">Phosphopentomutase</fullName>
    </submittedName>
</protein>
<proteinExistence type="inferred from homology"/>
<evidence type="ECO:0000259" key="4">
    <source>
        <dbReference type="Pfam" id="PF01676"/>
    </source>
</evidence>
<reference evidence="6" key="1">
    <citation type="journal article" date="2019" name="Int. J. Syst. Evol. Microbiol.">
        <title>The Global Catalogue of Microorganisms (GCM) 10K type strain sequencing project: providing services to taxonomists for standard genome sequencing and annotation.</title>
        <authorList>
            <consortium name="The Broad Institute Genomics Platform"/>
            <consortium name="The Broad Institute Genome Sequencing Center for Infectious Disease"/>
            <person name="Wu L."/>
            <person name="Ma J."/>
        </authorList>
    </citation>
    <scope>NUCLEOTIDE SEQUENCE [LARGE SCALE GENOMIC DNA]</scope>
    <source>
        <strain evidence="6">JCM 4805</strain>
    </source>
</reference>
<comment type="similarity">
    <text evidence="1">Belongs to the phosphopentomutase family.</text>
</comment>
<organism evidence="5 6">
    <name type="scientific">Streptomyces olivaceiscleroticus</name>
    <dbReference type="NCBI Taxonomy" id="68245"/>
    <lineage>
        <taxon>Bacteria</taxon>
        <taxon>Bacillati</taxon>
        <taxon>Actinomycetota</taxon>
        <taxon>Actinomycetes</taxon>
        <taxon>Kitasatosporales</taxon>
        <taxon>Streptomycetaceae</taxon>
        <taxon>Streptomyces</taxon>
    </lineage>
</organism>
<dbReference type="Pfam" id="PF01676">
    <property type="entry name" value="Metalloenzyme"/>
    <property type="match status" value="1"/>
</dbReference>
<dbReference type="EMBL" id="BAAABY010000008">
    <property type="protein sequence ID" value="GAA0447320.1"/>
    <property type="molecule type" value="Genomic_DNA"/>
</dbReference>
<evidence type="ECO:0000256" key="2">
    <source>
        <dbReference type="ARBA" id="ARBA00022723"/>
    </source>
</evidence>
<dbReference type="InterPro" id="IPR006124">
    <property type="entry name" value="Metalloenzyme"/>
</dbReference>
<dbReference type="InterPro" id="IPR017850">
    <property type="entry name" value="Alkaline_phosphatase_core_sf"/>
</dbReference>
<keyword evidence="2" id="KW-0479">Metal-binding</keyword>
<dbReference type="InterPro" id="IPR010045">
    <property type="entry name" value="DeoB"/>
</dbReference>
<accession>A0ABP3JAY0</accession>
<evidence type="ECO:0000256" key="3">
    <source>
        <dbReference type="ARBA" id="ARBA00023211"/>
    </source>
</evidence>